<accession>X0YN18</accession>
<keyword evidence="4" id="KW-0255">Endonuclease</keyword>
<reference evidence="6" key="1">
    <citation type="journal article" date="2014" name="Front. Microbiol.">
        <title>High frequency of phylogenetically diverse reductive dehalogenase-homologous genes in deep subseafloor sedimentary metagenomes.</title>
        <authorList>
            <person name="Kawai M."/>
            <person name="Futagami T."/>
            <person name="Toyoda A."/>
            <person name="Takaki Y."/>
            <person name="Nishi S."/>
            <person name="Hori S."/>
            <person name="Arai W."/>
            <person name="Tsubouchi T."/>
            <person name="Morono Y."/>
            <person name="Uchiyama I."/>
            <person name="Ito T."/>
            <person name="Fujiyama A."/>
            <person name="Inagaki F."/>
            <person name="Takami H."/>
        </authorList>
    </citation>
    <scope>NUCLEOTIDE SEQUENCE</scope>
    <source>
        <strain evidence="6">Expedition CK06-06</strain>
    </source>
</reference>
<dbReference type="GO" id="GO:0004519">
    <property type="term" value="F:endonuclease activity"/>
    <property type="evidence" value="ECO:0007669"/>
    <property type="project" value="UniProtKB-KW"/>
</dbReference>
<keyword evidence="2" id="KW-0819">tRNA processing</keyword>
<dbReference type="SMART" id="SM00538">
    <property type="entry name" value="POP4"/>
    <property type="match status" value="1"/>
</dbReference>
<dbReference type="GO" id="GO:0016787">
    <property type="term" value="F:hydrolase activity"/>
    <property type="evidence" value="ECO:0007669"/>
    <property type="project" value="UniProtKB-KW"/>
</dbReference>
<dbReference type="Gene3D" id="2.30.30.210">
    <property type="entry name" value="Ribonuclease P/MRP, subunit p29"/>
    <property type="match status" value="1"/>
</dbReference>
<dbReference type="GO" id="GO:0001682">
    <property type="term" value="P:tRNA 5'-leader removal"/>
    <property type="evidence" value="ECO:0007669"/>
    <property type="project" value="InterPro"/>
</dbReference>
<evidence type="ECO:0000256" key="3">
    <source>
        <dbReference type="ARBA" id="ARBA00022722"/>
    </source>
</evidence>
<evidence type="ECO:0000256" key="1">
    <source>
        <dbReference type="ARBA" id="ARBA00022490"/>
    </source>
</evidence>
<sequence>LTFRGELIGSFVEVISSDNEDLVGLKGKVVDETYNMVELENGKRIVKDQVILRVANNKGNFILDGKLLKGRSEDRIKK</sequence>
<organism evidence="6">
    <name type="scientific">marine sediment metagenome</name>
    <dbReference type="NCBI Taxonomy" id="412755"/>
    <lineage>
        <taxon>unclassified sequences</taxon>
        <taxon>metagenomes</taxon>
        <taxon>ecological metagenomes</taxon>
    </lineage>
</organism>
<dbReference type="SUPFAM" id="SSF101744">
    <property type="entry name" value="Rof/RNase P subunit-like"/>
    <property type="match status" value="1"/>
</dbReference>
<dbReference type="InterPro" id="IPR023534">
    <property type="entry name" value="Rof/RNase_P-like"/>
</dbReference>
<keyword evidence="3" id="KW-0540">Nuclease</keyword>
<dbReference type="HAMAP" id="MF_00754">
    <property type="entry name" value="RNase_P_1"/>
    <property type="match status" value="1"/>
</dbReference>
<dbReference type="AlphaFoldDB" id="X0YN18"/>
<dbReference type="EMBL" id="BARS01048587">
    <property type="protein sequence ID" value="GAG38101.1"/>
    <property type="molecule type" value="Genomic_DNA"/>
</dbReference>
<dbReference type="GO" id="GO:0003723">
    <property type="term" value="F:RNA binding"/>
    <property type="evidence" value="ECO:0007669"/>
    <property type="project" value="InterPro"/>
</dbReference>
<comment type="caution">
    <text evidence="6">The sequence shown here is derived from an EMBL/GenBank/DDBJ whole genome shotgun (WGS) entry which is preliminary data.</text>
</comment>
<dbReference type="InterPro" id="IPR036980">
    <property type="entry name" value="RNase_P/MRP_Rpp29_sf"/>
</dbReference>
<evidence type="ECO:0000256" key="4">
    <source>
        <dbReference type="ARBA" id="ARBA00022759"/>
    </source>
</evidence>
<proteinExistence type="inferred from homology"/>
<dbReference type="GO" id="GO:0030677">
    <property type="term" value="C:ribonuclease P complex"/>
    <property type="evidence" value="ECO:0007669"/>
    <property type="project" value="InterPro"/>
</dbReference>
<dbReference type="InterPro" id="IPR023538">
    <property type="entry name" value="RNP1"/>
</dbReference>
<gene>
    <name evidence="6" type="ORF">S01H1_72793</name>
</gene>
<feature type="non-terminal residue" evidence="6">
    <location>
        <position position="1"/>
    </location>
</feature>
<dbReference type="InterPro" id="IPR002730">
    <property type="entry name" value="Rpp29/RNP1"/>
</dbReference>
<evidence type="ECO:0000256" key="5">
    <source>
        <dbReference type="ARBA" id="ARBA00022801"/>
    </source>
</evidence>
<keyword evidence="5" id="KW-0378">Hydrolase</keyword>
<protein>
    <submittedName>
        <fullName evidence="6">Uncharacterized protein</fullName>
    </submittedName>
</protein>
<keyword evidence="1" id="KW-0963">Cytoplasm</keyword>
<evidence type="ECO:0000313" key="6">
    <source>
        <dbReference type="EMBL" id="GAG38101.1"/>
    </source>
</evidence>
<dbReference type="Pfam" id="PF01868">
    <property type="entry name" value="RNase_P-MRP_p29"/>
    <property type="match status" value="1"/>
</dbReference>
<name>X0YN18_9ZZZZ</name>
<evidence type="ECO:0000256" key="2">
    <source>
        <dbReference type="ARBA" id="ARBA00022694"/>
    </source>
</evidence>